<dbReference type="InterPro" id="IPR022551">
    <property type="entry name" value="BrxC"/>
</dbReference>
<dbReference type="EMBL" id="FOGT01000018">
    <property type="protein sequence ID" value="SES35256.1"/>
    <property type="molecule type" value="Genomic_DNA"/>
</dbReference>
<protein>
    <submittedName>
        <fullName evidence="1">Bacillithiol system protein YtxJ</fullName>
    </submittedName>
</protein>
<dbReference type="SUPFAM" id="SSF52833">
    <property type="entry name" value="Thioredoxin-like"/>
    <property type="match status" value="1"/>
</dbReference>
<dbReference type="Pfam" id="PF11009">
    <property type="entry name" value="BrxC"/>
    <property type="match status" value="1"/>
</dbReference>
<evidence type="ECO:0000313" key="1">
    <source>
        <dbReference type="EMBL" id="SES35256.1"/>
    </source>
</evidence>
<proteinExistence type="predicted"/>
<dbReference type="STRING" id="1601833.SAMN05518684_11844"/>
<dbReference type="AlphaFoldDB" id="A0A1H9WMT9"/>
<sequence>MSIKKIESKEELQQVQGETERFFLLKNSITCPVSREALEEMEKYSDSDSALPVYYLNVQELREVSNGIADEYGIKHESPQVFLIQKNDVVWDASHWKVTKKNAERAAEAL</sequence>
<keyword evidence="2" id="KW-1185">Reference proteome</keyword>
<gene>
    <name evidence="1" type="ORF">SAMN05518684_11844</name>
</gene>
<evidence type="ECO:0000313" key="2">
    <source>
        <dbReference type="Proteomes" id="UP000198571"/>
    </source>
</evidence>
<dbReference type="RefSeq" id="WP_093054955.1">
    <property type="nucleotide sequence ID" value="NZ_FOGT01000018.1"/>
</dbReference>
<dbReference type="NCBIfam" id="TIGR04019">
    <property type="entry name" value="B_thiol_YtxJ"/>
    <property type="match status" value="1"/>
</dbReference>
<dbReference type="InterPro" id="IPR036249">
    <property type="entry name" value="Thioredoxin-like_sf"/>
</dbReference>
<dbReference type="OrthoDB" id="677051at2"/>
<organism evidence="1 2">
    <name type="scientific">Salipaludibacillus aurantiacus</name>
    <dbReference type="NCBI Taxonomy" id="1601833"/>
    <lineage>
        <taxon>Bacteria</taxon>
        <taxon>Bacillati</taxon>
        <taxon>Bacillota</taxon>
        <taxon>Bacilli</taxon>
        <taxon>Bacillales</taxon>
        <taxon>Bacillaceae</taxon>
    </lineage>
</organism>
<dbReference type="Proteomes" id="UP000198571">
    <property type="component" value="Unassembled WGS sequence"/>
</dbReference>
<accession>A0A1H9WMT9</accession>
<dbReference type="Gene3D" id="3.40.30.10">
    <property type="entry name" value="Glutaredoxin"/>
    <property type="match status" value="1"/>
</dbReference>
<reference evidence="2" key="1">
    <citation type="submission" date="2016-10" db="EMBL/GenBank/DDBJ databases">
        <authorList>
            <person name="Varghese N."/>
            <person name="Submissions S."/>
        </authorList>
    </citation>
    <scope>NUCLEOTIDE SEQUENCE [LARGE SCALE GENOMIC DNA]</scope>
    <source>
        <strain evidence="2">S9</strain>
    </source>
</reference>
<name>A0A1H9WMT9_9BACI</name>